<dbReference type="PROSITE" id="PS50853">
    <property type="entry name" value="FN3"/>
    <property type="match status" value="1"/>
</dbReference>
<dbReference type="SUPFAM" id="SSF50494">
    <property type="entry name" value="Trypsin-like serine proteases"/>
    <property type="match status" value="1"/>
</dbReference>
<dbReference type="CDD" id="cd00063">
    <property type="entry name" value="FN3"/>
    <property type="match status" value="1"/>
</dbReference>
<dbReference type="InterPro" id="IPR013783">
    <property type="entry name" value="Ig-like_fold"/>
</dbReference>
<name>A0ABY6B9L4_9GAMM</name>
<dbReference type="SUPFAM" id="SSF49265">
    <property type="entry name" value="Fibronectin type III"/>
    <property type="match status" value="1"/>
</dbReference>
<evidence type="ECO:0000313" key="3">
    <source>
        <dbReference type="EMBL" id="UXI66369.1"/>
    </source>
</evidence>
<accession>A0ABY6B9L4</accession>
<organism evidence="3 4">
    <name type="scientific">Tahibacter amnicola</name>
    <dbReference type="NCBI Taxonomy" id="2976241"/>
    <lineage>
        <taxon>Bacteria</taxon>
        <taxon>Pseudomonadati</taxon>
        <taxon>Pseudomonadota</taxon>
        <taxon>Gammaproteobacteria</taxon>
        <taxon>Lysobacterales</taxon>
        <taxon>Rhodanobacteraceae</taxon>
        <taxon>Tahibacter</taxon>
    </lineage>
</organism>
<feature type="chain" id="PRO_5046604538" evidence="1">
    <location>
        <begin position="25"/>
        <end position="895"/>
    </location>
</feature>
<dbReference type="RefSeq" id="WP_261693353.1">
    <property type="nucleotide sequence ID" value="NZ_CP104694.1"/>
</dbReference>
<dbReference type="SMART" id="SM00060">
    <property type="entry name" value="FN3"/>
    <property type="match status" value="2"/>
</dbReference>
<feature type="signal peptide" evidence="1">
    <location>
        <begin position="1"/>
        <end position="24"/>
    </location>
</feature>
<dbReference type="EMBL" id="CP104694">
    <property type="protein sequence ID" value="UXI66369.1"/>
    <property type="molecule type" value="Genomic_DNA"/>
</dbReference>
<dbReference type="InterPro" id="IPR003961">
    <property type="entry name" value="FN3_dom"/>
</dbReference>
<protein>
    <submittedName>
        <fullName evidence="3">Immune inhibitor A</fullName>
    </submittedName>
</protein>
<dbReference type="Gene3D" id="2.60.40.10">
    <property type="entry name" value="Immunoglobulins"/>
    <property type="match status" value="2"/>
</dbReference>
<sequence>MRKHVFASLALAIAWGAVWGGATAAGLSADKNKLTFDELDMQRVAQEDAITDNKGVAAYRFAVGHEVKINPAAHGVWETRSNGELAWRFEVETPDAAHLNFGFRPFHLPPGASLVIRAKDGTSKLAPLTSANNLSSGQWWTEVLLSNSAVLELTVPANVRDQVQLELVKVGQGYRGFGATAKHCKSGACNMDVACLANGDPWQNPRRSVGAYTVNGTDTCTGSLLNNTANDRRMIFATAGHCGVSSDSVAATVVSYWNYESATCRAPGSPESGTPVARPTTTSNGARFLARTGSTSTADFTLIEFLQAANPAHNLYWAGWDRRDQGQTCAATGGTTSTAGLCASIHHPGVDEKRITFVEVNMPITGYNTQTGTTHLHANWDPTPPILPGIQPAPGAVVPGVTEPGSSGSPLYESNQRLVGVLSGGPSACGSTGANLSDYYGRLAVAWEGGGTTTTGMKTHLDPVGGGTANTVDGLAQCTQPAAPTDIQVAAGGDNTINVSWTGVASITKYRILRSMGACPGTGYTQIAEVDNATSYSDTTVSGGSTYSYKVVSVDTAQPCESVQSSCSSATASGACTLAPTFTGAMTANSAGTAACGVNVNWSAASANCGAGGQIRYNVFRSTTPGFTPSADNAVATCVSGTSFADTGLAPATQYHYIVRSEDSTGTGGGLCGSGLQDTNTIERAVTPAGPDTNAFADDGEAGPAPWTVAGTGSVGANFSQVTTQANSGTYSWFVPDPANVSERTLTTTAPIAVPSAPGTTLEFYIRYATEARYDGTLLEYSLDGGTTWTDILGAQGSVPANANRFLSGGYNAAMQSGGVFGARTAWHGDFNTAWIRSRVDLSAFANTNALFRFRFASDTSVASTGFWVDDVRVFYGSTCTSTLPEVIFANGFEP</sequence>
<reference evidence="3" key="1">
    <citation type="submission" date="2022-09" db="EMBL/GenBank/DDBJ databases">
        <title>Tahibacter sp. nov., isolated from a fresh water.</title>
        <authorList>
            <person name="Baek J.H."/>
            <person name="Lee J.K."/>
            <person name="Kim J.M."/>
            <person name="Jeon C.O."/>
        </authorList>
    </citation>
    <scope>NUCLEOTIDE SEQUENCE</scope>
    <source>
        <strain evidence="3">W38</strain>
    </source>
</reference>
<dbReference type="InterPro" id="IPR036116">
    <property type="entry name" value="FN3_sf"/>
</dbReference>
<dbReference type="Proteomes" id="UP001064632">
    <property type="component" value="Chromosome"/>
</dbReference>
<dbReference type="Gene3D" id="2.40.10.10">
    <property type="entry name" value="Trypsin-like serine proteases"/>
    <property type="match status" value="2"/>
</dbReference>
<dbReference type="InterPro" id="IPR009003">
    <property type="entry name" value="Peptidase_S1_PA"/>
</dbReference>
<dbReference type="Gene3D" id="2.60.120.260">
    <property type="entry name" value="Galactose-binding domain-like"/>
    <property type="match status" value="1"/>
</dbReference>
<keyword evidence="4" id="KW-1185">Reference proteome</keyword>
<evidence type="ECO:0000313" key="4">
    <source>
        <dbReference type="Proteomes" id="UP001064632"/>
    </source>
</evidence>
<gene>
    <name evidence="3" type="ORF">N4264_16620</name>
</gene>
<evidence type="ECO:0000256" key="1">
    <source>
        <dbReference type="SAM" id="SignalP"/>
    </source>
</evidence>
<feature type="domain" description="Fibronectin type-III" evidence="2">
    <location>
        <begin position="483"/>
        <end position="575"/>
    </location>
</feature>
<evidence type="ECO:0000259" key="2">
    <source>
        <dbReference type="PROSITE" id="PS50853"/>
    </source>
</evidence>
<dbReference type="Pfam" id="PF20773">
    <property type="entry name" value="InhA-like_MAM"/>
    <property type="match status" value="1"/>
</dbReference>
<keyword evidence="1" id="KW-0732">Signal</keyword>
<dbReference type="InterPro" id="IPR043504">
    <property type="entry name" value="Peptidase_S1_PA_chymotrypsin"/>
</dbReference>
<proteinExistence type="predicted"/>